<dbReference type="AlphaFoldDB" id="A0A931LSW2"/>
<protein>
    <submittedName>
        <fullName evidence="1">Uncharacterized protein</fullName>
    </submittedName>
</protein>
<proteinExistence type="predicted"/>
<dbReference type="EMBL" id="JACOSL010000003">
    <property type="protein sequence ID" value="MBI1755559.1"/>
    <property type="molecule type" value="Genomic_DNA"/>
</dbReference>
<evidence type="ECO:0000313" key="1">
    <source>
        <dbReference type="EMBL" id="MBI1755559.1"/>
    </source>
</evidence>
<name>A0A931LSW2_FIMGI</name>
<accession>A0A931LSW2</accession>
<sequence>MFATLACGQSGLRVEIGDERSPGKLAAIANDSVRSFAHAAARLTATARERRLQRTPRLAQVPFSLPKVLRLVSGGRPLASPGFITRGSGSAITLTFDAAFPSGYEALLQDVFLTAEPTLNAVFGPPSSSANVFVRDFDADIGDRNAVAGGYFIPDNGSGHPEIRFPVYQSAEAAAVNFVHCLLLAYLGADQYAWDAFQEGLVRAGVMQVARTPGALPSTLDSSQVDAVLEATYDVGPSYDWFNQRALGGPVFIAPNLVSEPLPAGGSLGGLYLLRHQMSGSAWQKVLVQYPGFLSAYNAALYSNSSLGSDLAGLITLGQTVIDSLGGPSSTVEGLSFAEWFRRQFILETRQTFGVKLLLEPVAISSGLVSPDFGVFLVQANLFSTALDGSEALMSGASFPIFWDNSFNRLFPSVQENRMDLAGGYGSLTPNFPDLFGGVPYRVSVDVPVTDQIARVYLPAGGVATPSSTSPNDLYGTVVGAPTITPDTLRLVVSFGSTTLPPIPVVNGAFGALVGTSGFLGARSLSLSLIRTTGGVDSTVFTRTVNKGPGPIALDLRAGGEDAFGFGPGLPAGLSVIGMPLDPFESGGPSVFDIAGGSLMLARYNQSRAAYDFYPAVEAPSVGHAYFIRPDAANPSFAVQGRATAAIPAAVALRPGWNMIAAPLEADVPTSRVSVVRAANVPESYDAAVANGDIGVDFFEFVPGADDAASRVPETGTMAPAVQFEAGKGYFVRVIAPDGVTLVFAPASPSGGPFAPSRSFGQSSSAYASAALSGWLAQITLRGDGRSASALFGKSPTATRGFDLAQDSELPPGVGGLQAAFTGGGRLFRDVRRLGSGEVYRLTLEGLRKGQTYWLSRAMVRGRLGPVSVVDLTTREATPWKPGMSLRFVANAASRAFEIRSQAGDL</sequence>
<evidence type="ECO:0000313" key="2">
    <source>
        <dbReference type="Proteomes" id="UP000727962"/>
    </source>
</evidence>
<gene>
    <name evidence="1" type="ORF">HYR64_00440</name>
</gene>
<organism evidence="1 2">
    <name type="scientific">Fimbriimonas ginsengisoli</name>
    <dbReference type="NCBI Taxonomy" id="1005039"/>
    <lineage>
        <taxon>Bacteria</taxon>
        <taxon>Bacillati</taxon>
        <taxon>Armatimonadota</taxon>
        <taxon>Fimbriimonadia</taxon>
        <taxon>Fimbriimonadales</taxon>
        <taxon>Fimbriimonadaceae</taxon>
        <taxon>Fimbriimonas</taxon>
    </lineage>
</organism>
<dbReference type="Proteomes" id="UP000727962">
    <property type="component" value="Unassembled WGS sequence"/>
</dbReference>
<comment type="caution">
    <text evidence="1">The sequence shown here is derived from an EMBL/GenBank/DDBJ whole genome shotgun (WGS) entry which is preliminary data.</text>
</comment>
<reference evidence="1" key="1">
    <citation type="submission" date="2020-07" db="EMBL/GenBank/DDBJ databases">
        <title>Huge and variable diversity of episymbiotic CPR bacteria and DPANN archaea in groundwater ecosystems.</title>
        <authorList>
            <person name="He C.Y."/>
            <person name="Keren R."/>
            <person name="Whittaker M."/>
            <person name="Farag I.F."/>
            <person name="Doudna J."/>
            <person name="Cate J.H.D."/>
            <person name="Banfield J.F."/>
        </authorList>
    </citation>
    <scope>NUCLEOTIDE SEQUENCE</scope>
    <source>
        <strain evidence="1">NC_groundwater_17_Pr7_B-0.1um_64_12</strain>
    </source>
</reference>